<feature type="transmembrane region" description="Helical" evidence="1">
    <location>
        <begin position="105"/>
        <end position="125"/>
    </location>
</feature>
<keyword evidence="1" id="KW-1133">Transmembrane helix</keyword>
<dbReference type="PIRSF" id="PIRSF026509">
    <property type="entry name" value="UCP026509"/>
    <property type="match status" value="1"/>
</dbReference>
<feature type="transmembrane region" description="Helical" evidence="1">
    <location>
        <begin position="65"/>
        <end position="84"/>
    </location>
</feature>
<comment type="caution">
    <text evidence="2">The sequence shown here is derived from an EMBL/GenBank/DDBJ whole genome shotgun (WGS) entry which is preliminary data.</text>
</comment>
<dbReference type="Pfam" id="PF03350">
    <property type="entry name" value="UPF0114"/>
    <property type="match status" value="1"/>
</dbReference>
<organism evidence="2 3">
    <name type="scientific">Candidatus Accumulibacter affinis</name>
    <dbReference type="NCBI Taxonomy" id="2954384"/>
    <lineage>
        <taxon>Bacteria</taxon>
        <taxon>Pseudomonadati</taxon>
        <taxon>Pseudomonadota</taxon>
        <taxon>Betaproteobacteria</taxon>
        <taxon>Candidatus Accumulibacter</taxon>
    </lineage>
</organism>
<evidence type="ECO:0000256" key="1">
    <source>
        <dbReference type="SAM" id="Phobius"/>
    </source>
</evidence>
<feature type="transmembrane region" description="Helical" evidence="1">
    <location>
        <begin position="131"/>
        <end position="151"/>
    </location>
</feature>
<dbReference type="AlphaFoldDB" id="A0A935TCZ4"/>
<name>A0A935TCZ4_9PROT</name>
<accession>A0A935TCZ4</accession>
<dbReference type="EMBL" id="JADJOT010000010">
    <property type="protein sequence ID" value="MBK7955112.1"/>
    <property type="molecule type" value="Genomic_DNA"/>
</dbReference>
<evidence type="ECO:0000313" key="2">
    <source>
        <dbReference type="EMBL" id="MBK7955112.1"/>
    </source>
</evidence>
<dbReference type="Proteomes" id="UP000706151">
    <property type="component" value="Unassembled WGS sequence"/>
</dbReference>
<gene>
    <name evidence="2" type="ORF">IPK02_14865</name>
</gene>
<keyword evidence="1" id="KW-0472">Membrane</keyword>
<dbReference type="PANTHER" id="PTHR31721:SF4">
    <property type="entry name" value="OS06G0710300 PROTEIN"/>
    <property type="match status" value="1"/>
</dbReference>
<protein>
    <submittedName>
        <fullName evidence="2">YqhA family protein</fullName>
    </submittedName>
</protein>
<reference evidence="2 3" key="1">
    <citation type="submission" date="2020-10" db="EMBL/GenBank/DDBJ databases">
        <title>Connecting structure to function with the recovery of over 1000 high-quality activated sludge metagenome-assembled genomes encoding full-length rRNA genes using long-read sequencing.</title>
        <authorList>
            <person name="Singleton C.M."/>
            <person name="Petriglieri F."/>
            <person name="Kristensen J.M."/>
            <person name="Kirkegaard R.H."/>
            <person name="Michaelsen T.Y."/>
            <person name="Andersen M.H."/>
            <person name="Karst S.M."/>
            <person name="Dueholm M.S."/>
            <person name="Nielsen P.H."/>
            <person name="Albertsen M."/>
        </authorList>
    </citation>
    <scope>NUCLEOTIDE SEQUENCE [LARGE SCALE GENOMIC DNA]</scope>
    <source>
        <strain evidence="2">Fred_18-Q3-R57-64_BAT3C.720</strain>
    </source>
</reference>
<dbReference type="InterPro" id="IPR005134">
    <property type="entry name" value="UPF0114"/>
</dbReference>
<sequence>MTPLLNASRFLVLAAVLGSLLSALTLYAYGLVDTVAVILRTLAAGDVSTTGAKAMMLYFIEVFDLFLLGTVMLILAFGLYELFIDADFKMASRLHIYTFEDLKTNLVTVVVAVMAVTFLGQIMSWNGATSLFDLGVPVALVIAALNVYLWVAKVGKK</sequence>
<dbReference type="PANTHER" id="PTHR31721">
    <property type="entry name" value="OS06G0710300 PROTEIN"/>
    <property type="match status" value="1"/>
</dbReference>
<proteinExistence type="predicted"/>
<keyword evidence="1" id="KW-0812">Transmembrane</keyword>
<evidence type="ECO:0000313" key="3">
    <source>
        <dbReference type="Proteomes" id="UP000706151"/>
    </source>
</evidence>